<sequence length="651" mass="73272">MLSRLAVRNAKRSARDYLIYLVTVTFSLSMVYAFNLIVFSSEIRNLSYGMSAMTGIIIFISLIIVLVIGWLICYMTRFILEKRSREFGTYLLLGIPNRDVASLFVRENLLMGAAALMISLLVGSFLYQILDMIIMRIFQASYQIQFQFSAKALALTAGYGAAIYLFAMARVRRQLSKIKICDLLYMEKKNEASALKTGKGHWTLFLAAVAACAAGGGILWYLCHHSEEVHNGGVLLLLSVVLLIGSIYGIYMTVTSFLSKTVLAGNSFKYKKHRLFLLRNMTARMRTMGVTIGTLALLLTLTLTATSMGLLFERFFSEKRESTMSFDITASTARPSEDLSPVSAYAEEKLGIQSQLAYPLYDGGNKTLTDWFREQDSPVGWMEFAPVLAYSDYKELRQMLGYRETELKEGRYLIQCTPRIREIAEQEKIPDIRFGGETLTFQESRSEPFGVGDGFNGTGYVVIVPDNIAAKLPVYHMSLAVQTEKETTPEDAVNLVNLLYETYSYEGIDTCNTKGSIRDTYLSVFTILAFSLYYVGLIFVCAAAAVLAVHQLSEAVKYQFRYEILSKLGVGNREGKKLVFQQQLLFFGVPLMIPVPLSIFLSRQLSYWMLMNEISDKTFLHSQGISLGLFGLVYLIYFVTSWRACSRLAFS</sequence>
<feature type="domain" description="ABC3 transporter permease C-terminal" evidence="7">
    <location>
        <begin position="58"/>
        <end position="179"/>
    </location>
</feature>
<evidence type="ECO:0000313" key="8">
    <source>
        <dbReference type="EMBL" id="SHE63465.1"/>
    </source>
</evidence>
<dbReference type="PIRSF" id="PIRSF018968">
    <property type="entry name" value="ABC_permease_BceB"/>
    <property type="match status" value="1"/>
</dbReference>
<evidence type="ECO:0000256" key="4">
    <source>
        <dbReference type="ARBA" id="ARBA00022989"/>
    </source>
</evidence>
<evidence type="ECO:0000256" key="2">
    <source>
        <dbReference type="ARBA" id="ARBA00022475"/>
    </source>
</evidence>
<dbReference type="EMBL" id="FQVI01000003">
    <property type="protein sequence ID" value="SHE63465.1"/>
    <property type="molecule type" value="Genomic_DNA"/>
</dbReference>
<keyword evidence="6" id="KW-0813">Transport</keyword>
<dbReference type="Proteomes" id="UP000184245">
    <property type="component" value="Unassembled WGS sequence"/>
</dbReference>
<dbReference type="PANTHER" id="PTHR46795:SF3">
    <property type="entry name" value="ABC TRANSPORTER PERMEASE"/>
    <property type="match status" value="1"/>
</dbReference>
<dbReference type="AlphaFoldDB" id="A0A1M4V3D9"/>
<proteinExistence type="inferred from homology"/>
<comment type="subcellular location">
    <subcellularLocation>
        <location evidence="1 6">Cell membrane</location>
        <topology evidence="1 6">Multi-pass membrane protein</topology>
    </subcellularLocation>
</comment>
<keyword evidence="5 6" id="KW-0472">Membrane</keyword>
<keyword evidence="9" id="KW-1185">Reference proteome</keyword>
<dbReference type="InterPro" id="IPR027022">
    <property type="entry name" value="ABC_permease_BceB-typ"/>
</dbReference>
<evidence type="ECO:0000256" key="1">
    <source>
        <dbReference type="ARBA" id="ARBA00004651"/>
    </source>
</evidence>
<protein>
    <submittedName>
        <fullName evidence="8">FtsX-like permease family protein</fullName>
    </submittedName>
</protein>
<evidence type="ECO:0000313" key="9">
    <source>
        <dbReference type="Proteomes" id="UP000184245"/>
    </source>
</evidence>
<dbReference type="GO" id="GO:0005886">
    <property type="term" value="C:plasma membrane"/>
    <property type="evidence" value="ECO:0007669"/>
    <property type="project" value="UniProtKB-SubCell"/>
</dbReference>
<dbReference type="STRING" id="1122155.SAMN02745158_01103"/>
<keyword evidence="3 6" id="KW-0812">Transmembrane</keyword>
<gene>
    <name evidence="8" type="ORF">SAMN02745158_01103</name>
</gene>
<feature type="transmembrane region" description="Helical" evidence="6">
    <location>
        <begin position="18"/>
        <end position="40"/>
    </location>
</feature>
<dbReference type="Pfam" id="PF02687">
    <property type="entry name" value="FtsX"/>
    <property type="match status" value="1"/>
</dbReference>
<organism evidence="8 9">
    <name type="scientific">Lactonifactor longoviformis DSM 17459</name>
    <dbReference type="NCBI Taxonomy" id="1122155"/>
    <lineage>
        <taxon>Bacteria</taxon>
        <taxon>Bacillati</taxon>
        <taxon>Bacillota</taxon>
        <taxon>Clostridia</taxon>
        <taxon>Eubacteriales</taxon>
        <taxon>Clostridiaceae</taxon>
        <taxon>Lactonifactor</taxon>
    </lineage>
</organism>
<keyword evidence="4 6" id="KW-1133">Transmembrane helix</keyword>
<name>A0A1M4V3D9_9CLOT</name>
<dbReference type="PANTHER" id="PTHR46795">
    <property type="entry name" value="ABC TRANSPORTER PERMEASE-RELATED-RELATED"/>
    <property type="match status" value="1"/>
</dbReference>
<dbReference type="InterPro" id="IPR003838">
    <property type="entry name" value="ABC3_permease_C"/>
</dbReference>
<evidence type="ECO:0000259" key="7">
    <source>
        <dbReference type="Pfam" id="PF02687"/>
    </source>
</evidence>
<comment type="similarity">
    <text evidence="6">Belongs to the ABC-4 integral membrane protein family.</text>
</comment>
<keyword evidence="2 6" id="KW-1003">Cell membrane</keyword>
<feature type="transmembrane region" description="Helical" evidence="6">
    <location>
        <begin position="52"/>
        <end position="75"/>
    </location>
</feature>
<evidence type="ECO:0000256" key="3">
    <source>
        <dbReference type="ARBA" id="ARBA00022692"/>
    </source>
</evidence>
<evidence type="ECO:0000256" key="5">
    <source>
        <dbReference type="ARBA" id="ARBA00023136"/>
    </source>
</evidence>
<feature type="transmembrane region" description="Helical" evidence="6">
    <location>
        <begin position="625"/>
        <end position="645"/>
    </location>
</feature>
<accession>A0A1M4V3D9</accession>
<feature type="transmembrane region" description="Helical" evidence="6">
    <location>
        <begin position="521"/>
        <end position="549"/>
    </location>
</feature>
<feature type="transmembrane region" description="Helical" evidence="6">
    <location>
        <begin position="584"/>
        <end position="605"/>
    </location>
</feature>
<evidence type="ECO:0000256" key="6">
    <source>
        <dbReference type="PIRNR" id="PIRNR018968"/>
    </source>
</evidence>
<dbReference type="InterPro" id="IPR052536">
    <property type="entry name" value="ABC-4_Integral_Memb_Prot"/>
</dbReference>
<reference evidence="8 9" key="1">
    <citation type="submission" date="2016-11" db="EMBL/GenBank/DDBJ databases">
        <authorList>
            <person name="Jaros S."/>
            <person name="Januszkiewicz K."/>
            <person name="Wedrychowicz H."/>
        </authorList>
    </citation>
    <scope>NUCLEOTIDE SEQUENCE [LARGE SCALE GENOMIC DNA]</scope>
    <source>
        <strain evidence="8 9">DSM 17459</strain>
    </source>
</reference>
<dbReference type="OrthoDB" id="9781780at2"/>
<dbReference type="GO" id="GO:0055085">
    <property type="term" value="P:transmembrane transport"/>
    <property type="evidence" value="ECO:0007669"/>
    <property type="project" value="UniProtKB-UniRule"/>
</dbReference>
<feature type="transmembrane region" description="Helical" evidence="6">
    <location>
        <begin position="287"/>
        <end position="312"/>
    </location>
</feature>
<dbReference type="RefSeq" id="WP_072849680.1">
    <property type="nucleotide sequence ID" value="NZ_FQVI01000003.1"/>
</dbReference>
<feature type="transmembrane region" description="Helical" evidence="6">
    <location>
        <begin position="202"/>
        <end position="222"/>
    </location>
</feature>
<feature type="transmembrane region" description="Helical" evidence="6">
    <location>
        <begin position="108"/>
        <end position="130"/>
    </location>
</feature>
<feature type="transmembrane region" description="Helical" evidence="6">
    <location>
        <begin position="150"/>
        <end position="169"/>
    </location>
</feature>
<feature type="transmembrane region" description="Helical" evidence="6">
    <location>
        <begin position="234"/>
        <end position="266"/>
    </location>
</feature>